<dbReference type="AlphaFoldDB" id="A0A7C1SN69"/>
<dbReference type="InterPro" id="IPR001360">
    <property type="entry name" value="Glyco_hydro_1"/>
</dbReference>
<evidence type="ECO:0000313" key="6">
    <source>
        <dbReference type="EMBL" id="HEB13717.1"/>
    </source>
</evidence>
<keyword evidence="3" id="KW-0326">Glycosidase</keyword>
<dbReference type="EMBL" id="DRHL01000111">
    <property type="protein sequence ID" value="HEB13717.1"/>
    <property type="molecule type" value="Genomic_DNA"/>
</dbReference>
<feature type="non-terminal residue" evidence="6">
    <location>
        <position position="1"/>
    </location>
</feature>
<dbReference type="PRINTS" id="PR00131">
    <property type="entry name" value="GLHYDRLASE1"/>
</dbReference>
<reference evidence="6" key="1">
    <citation type="journal article" date="2020" name="mSystems">
        <title>Genome- and Community-Level Interaction Insights into Carbon Utilization and Element Cycling Functions of Hydrothermarchaeota in Hydrothermal Sediment.</title>
        <authorList>
            <person name="Zhou Z."/>
            <person name="Liu Y."/>
            <person name="Xu W."/>
            <person name="Pan J."/>
            <person name="Luo Z.H."/>
            <person name="Li M."/>
        </authorList>
    </citation>
    <scope>NUCLEOTIDE SEQUENCE [LARGE SCALE GENOMIC DNA]</scope>
    <source>
        <strain evidence="6">HyVt-369</strain>
    </source>
</reference>
<evidence type="ECO:0000256" key="3">
    <source>
        <dbReference type="ARBA" id="ARBA00023295"/>
    </source>
</evidence>
<dbReference type="PANTHER" id="PTHR10353:SF209">
    <property type="entry name" value="GALACTOLIPID GALACTOSYLTRANSFERASE SFR2, CHLOROPLASTIC"/>
    <property type="match status" value="1"/>
</dbReference>
<dbReference type="Proteomes" id="UP000885695">
    <property type="component" value="Unassembled WGS sequence"/>
</dbReference>
<dbReference type="SUPFAM" id="SSF51445">
    <property type="entry name" value="(Trans)glycosidases"/>
    <property type="match status" value="1"/>
</dbReference>
<dbReference type="GO" id="GO:0005975">
    <property type="term" value="P:carbohydrate metabolic process"/>
    <property type="evidence" value="ECO:0007669"/>
    <property type="project" value="InterPro"/>
</dbReference>
<organism evidence="6">
    <name type="scientific">candidate division CPR3 bacterium</name>
    <dbReference type="NCBI Taxonomy" id="2268181"/>
    <lineage>
        <taxon>Bacteria</taxon>
        <taxon>Bacteria division CPR3</taxon>
    </lineage>
</organism>
<evidence type="ECO:0000256" key="5">
    <source>
        <dbReference type="RuleBase" id="RU003690"/>
    </source>
</evidence>
<gene>
    <name evidence="6" type="ORF">ENI13_01920</name>
</gene>
<dbReference type="GO" id="GO:0008422">
    <property type="term" value="F:beta-glucosidase activity"/>
    <property type="evidence" value="ECO:0007669"/>
    <property type="project" value="TreeGrafter"/>
</dbReference>
<name>A0A7C1SN69_UNCC3</name>
<keyword evidence="2 6" id="KW-0378">Hydrolase</keyword>
<dbReference type="InterPro" id="IPR018120">
    <property type="entry name" value="Glyco_hydro_1_AS"/>
</dbReference>
<evidence type="ECO:0000256" key="4">
    <source>
        <dbReference type="PROSITE-ProRule" id="PRU10055"/>
    </source>
</evidence>
<evidence type="ECO:0000256" key="1">
    <source>
        <dbReference type="ARBA" id="ARBA00010838"/>
    </source>
</evidence>
<dbReference type="Pfam" id="PF00232">
    <property type="entry name" value="Glyco_hydro_1"/>
    <property type="match status" value="1"/>
</dbReference>
<comment type="similarity">
    <text evidence="1 5">Belongs to the glycosyl hydrolase 1 family.</text>
</comment>
<protein>
    <submittedName>
        <fullName evidence="6">Glycoside hydrolase family 1 protein</fullName>
    </submittedName>
</protein>
<dbReference type="PANTHER" id="PTHR10353">
    <property type="entry name" value="GLYCOSYL HYDROLASE"/>
    <property type="match status" value="1"/>
</dbReference>
<sequence>EGGIEKADWSQFAPAQDAADQYHLFEKDFQLLSSLSQSAYRLSIEWSRIMPKEGVFDEKEIAHYRKVLESLRKKNITPMVTLHHFTTPLWLDNKGGWADKKAVDYFVRFSERMVKEYGDLVGLWVTINEPLNYALLGYLIGRWAPGKKNPFLFFQVLGNMARAHREAYKAMHKAKKNIQVGIVQNIVYIEAFSFLPWDKVVAGIAHFFQNRWFLNKVKDSLDFIGINYYFHSRILFPGIQINKNEVVSDLGWEVYPEGIYHAVGEIAKYGLPIYITENGLADAKDTRREEFIKDHLKWLHKAIEEGADVKGYFHWSFIDNIEWERGRDPRFGLVGVDYTTQKRTPRPSAFVYADICKTNKIEI</sequence>
<evidence type="ECO:0000256" key="2">
    <source>
        <dbReference type="ARBA" id="ARBA00022801"/>
    </source>
</evidence>
<dbReference type="Gene3D" id="3.20.20.80">
    <property type="entry name" value="Glycosidases"/>
    <property type="match status" value="1"/>
</dbReference>
<accession>A0A7C1SN69</accession>
<dbReference type="InterPro" id="IPR017853">
    <property type="entry name" value="GH"/>
</dbReference>
<dbReference type="PROSITE" id="PS00572">
    <property type="entry name" value="GLYCOSYL_HYDROL_F1_1"/>
    <property type="match status" value="1"/>
</dbReference>
<proteinExistence type="inferred from homology"/>
<comment type="caution">
    <text evidence="6">The sequence shown here is derived from an EMBL/GenBank/DDBJ whole genome shotgun (WGS) entry which is preliminary data.</text>
</comment>
<feature type="active site" description="Nucleophile" evidence="4">
    <location>
        <position position="277"/>
    </location>
</feature>